<sequence>MACHGLKRNFRVHHPRRVLFGSRLTWTQADLSRTPGQTKHNQPEEDAISAPDVSLHAVVAQRTGHFGK</sequence>
<keyword evidence="2" id="KW-1185">Reference proteome</keyword>
<organism evidence="1 2">
    <name type="scientific">Grus japonensis</name>
    <name type="common">Japanese crane</name>
    <name type="synonym">Red-crowned crane</name>
    <dbReference type="NCBI Taxonomy" id="30415"/>
    <lineage>
        <taxon>Eukaryota</taxon>
        <taxon>Metazoa</taxon>
        <taxon>Chordata</taxon>
        <taxon>Craniata</taxon>
        <taxon>Vertebrata</taxon>
        <taxon>Euteleostomi</taxon>
        <taxon>Archelosauria</taxon>
        <taxon>Archosauria</taxon>
        <taxon>Dinosauria</taxon>
        <taxon>Saurischia</taxon>
        <taxon>Theropoda</taxon>
        <taxon>Coelurosauria</taxon>
        <taxon>Aves</taxon>
        <taxon>Neognathae</taxon>
        <taxon>Neoaves</taxon>
        <taxon>Gruiformes</taxon>
        <taxon>Gruidae</taxon>
        <taxon>Grus</taxon>
    </lineage>
</organism>
<dbReference type="Proteomes" id="UP001623348">
    <property type="component" value="Unassembled WGS sequence"/>
</dbReference>
<dbReference type="EMBL" id="BAAFJT010000001">
    <property type="protein sequence ID" value="GAB0176894.1"/>
    <property type="molecule type" value="Genomic_DNA"/>
</dbReference>
<accession>A0ABC9VU07</accession>
<dbReference type="AlphaFoldDB" id="A0ABC9VU07"/>
<protein>
    <submittedName>
        <fullName evidence="1">Uncharacterized protein</fullName>
    </submittedName>
</protein>
<evidence type="ECO:0000313" key="2">
    <source>
        <dbReference type="Proteomes" id="UP001623348"/>
    </source>
</evidence>
<comment type="caution">
    <text evidence="1">The sequence shown here is derived from an EMBL/GenBank/DDBJ whole genome shotgun (WGS) entry which is preliminary data.</text>
</comment>
<reference evidence="1 2" key="1">
    <citation type="submission" date="2024-06" db="EMBL/GenBank/DDBJ databases">
        <title>The draft genome of Grus japonensis, version 3.</title>
        <authorList>
            <person name="Nabeshima K."/>
            <person name="Suzuki S."/>
            <person name="Onuma M."/>
        </authorList>
    </citation>
    <scope>NUCLEOTIDE SEQUENCE [LARGE SCALE GENOMIC DNA]</scope>
    <source>
        <strain evidence="1 2">451A</strain>
    </source>
</reference>
<proteinExistence type="predicted"/>
<gene>
    <name evidence="1" type="ORF">GRJ2_000154600</name>
</gene>
<name>A0ABC9VU07_GRUJA</name>
<evidence type="ECO:0000313" key="1">
    <source>
        <dbReference type="EMBL" id="GAB0176894.1"/>
    </source>
</evidence>